<accession>A0A0A8ZZJ9</accession>
<evidence type="ECO:0000256" key="1">
    <source>
        <dbReference type="SAM" id="MobiDB-lite"/>
    </source>
</evidence>
<sequence>MKEYSDSIARRKRNDRLEQESLLEQSIKPG</sequence>
<protein>
    <submittedName>
        <fullName evidence="2">Uncharacterized protein</fullName>
    </submittedName>
</protein>
<dbReference type="EMBL" id="GBRH01254787">
    <property type="protein sequence ID" value="JAD43108.1"/>
    <property type="molecule type" value="Transcribed_RNA"/>
</dbReference>
<evidence type="ECO:0000313" key="2">
    <source>
        <dbReference type="EMBL" id="JAD43108.1"/>
    </source>
</evidence>
<proteinExistence type="predicted"/>
<reference evidence="2" key="1">
    <citation type="submission" date="2014-09" db="EMBL/GenBank/DDBJ databases">
        <authorList>
            <person name="Magalhaes I.L.F."/>
            <person name="Oliveira U."/>
            <person name="Santos F.R."/>
            <person name="Vidigal T.H.D.A."/>
            <person name="Brescovit A.D."/>
            <person name="Santos A.J."/>
        </authorList>
    </citation>
    <scope>NUCLEOTIDE SEQUENCE</scope>
    <source>
        <tissue evidence="2">Shoot tissue taken approximately 20 cm above the soil surface</tissue>
    </source>
</reference>
<feature type="region of interest" description="Disordered" evidence="1">
    <location>
        <begin position="1"/>
        <end position="30"/>
    </location>
</feature>
<feature type="compositionally biased region" description="Basic and acidic residues" evidence="1">
    <location>
        <begin position="1"/>
        <end position="19"/>
    </location>
</feature>
<organism evidence="2">
    <name type="scientific">Arundo donax</name>
    <name type="common">Giant reed</name>
    <name type="synonym">Donax arundinaceus</name>
    <dbReference type="NCBI Taxonomy" id="35708"/>
    <lineage>
        <taxon>Eukaryota</taxon>
        <taxon>Viridiplantae</taxon>
        <taxon>Streptophyta</taxon>
        <taxon>Embryophyta</taxon>
        <taxon>Tracheophyta</taxon>
        <taxon>Spermatophyta</taxon>
        <taxon>Magnoliopsida</taxon>
        <taxon>Liliopsida</taxon>
        <taxon>Poales</taxon>
        <taxon>Poaceae</taxon>
        <taxon>PACMAD clade</taxon>
        <taxon>Arundinoideae</taxon>
        <taxon>Arundineae</taxon>
        <taxon>Arundo</taxon>
    </lineage>
</organism>
<name>A0A0A8ZZJ9_ARUDO</name>
<reference evidence="2" key="2">
    <citation type="journal article" date="2015" name="Data Brief">
        <title>Shoot transcriptome of the giant reed, Arundo donax.</title>
        <authorList>
            <person name="Barrero R.A."/>
            <person name="Guerrero F.D."/>
            <person name="Moolhuijzen P."/>
            <person name="Goolsby J.A."/>
            <person name="Tidwell J."/>
            <person name="Bellgard S.E."/>
            <person name="Bellgard M.I."/>
        </authorList>
    </citation>
    <scope>NUCLEOTIDE SEQUENCE</scope>
    <source>
        <tissue evidence="2">Shoot tissue taken approximately 20 cm above the soil surface</tissue>
    </source>
</reference>
<dbReference type="AlphaFoldDB" id="A0A0A8ZZJ9"/>